<keyword evidence="2" id="KW-1185">Reference proteome</keyword>
<dbReference type="AlphaFoldDB" id="M2NBC7"/>
<organism evidence="1 2">
    <name type="scientific">Baudoinia panamericana (strain UAMH 10762)</name>
    <name type="common">Angels' share fungus</name>
    <name type="synonym">Baudoinia compniacensis (strain UAMH 10762)</name>
    <dbReference type="NCBI Taxonomy" id="717646"/>
    <lineage>
        <taxon>Eukaryota</taxon>
        <taxon>Fungi</taxon>
        <taxon>Dikarya</taxon>
        <taxon>Ascomycota</taxon>
        <taxon>Pezizomycotina</taxon>
        <taxon>Dothideomycetes</taxon>
        <taxon>Dothideomycetidae</taxon>
        <taxon>Mycosphaerellales</taxon>
        <taxon>Teratosphaeriaceae</taxon>
        <taxon>Baudoinia</taxon>
    </lineage>
</organism>
<dbReference type="Proteomes" id="UP000011761">
    <property type="component" value="Unassembled WGS sequence"/>
</dbReference>
<sequence length="141" mass="16030">MAAQYEKLRLRTLLQAAQAVVLFSRVVLLNVYPMVSLIELARPPYQGSCGDSLATGVLQELHAPFPFLHEKRIQFYRIIYVHSLPRDAQTRASRCRLLSPASWQSELFRKRQAHRAYGSMIPTPVCLGITFEQAELQSRGS</sequence>
<accession>M2NBC7</accession>
<reference evidence="1 2" key="1">
    <citation type="journal article" date="2012" name="PLoS Pathog.">
        <title>Diverse lifestyles and strategies of plant pathogenesis encoded in the genomes of eighteen Dothideomycetes fungi.</title>
        <authorList>
            <person name="Ohm R.A."/>
            <person name="Feau N."/>
            <person name="Henrissat B."/>
            <person name="Schoch C.L."/>
            <person name="Horwitz B.A."/>
            <person name="Barry K.W."/>
            <person name="Condon B.J."/>
            <person name="Copeland A.C."/>
            <person name="Dhillon B."/>
            <person name="Glaser F."/>
            <person name="Hesse C.N."/>
            <person name="Kosti I."/>
            <person name="LaButti K."/>
            <person name="Lindquist E.A."/>
            <person name="Lucas S."/>
            <person name="Salamov A.A."/>
            <person name="Bradshaw R.E."/>
            <person name="Ciuffetti L."/>
            <person name="Hamelin R.C."/>
            <person name="Kema G.H.J."/>
            <person name="Lawrence C."/>
            <person name="Scott J.A."/>
            <person name="Spatafora J.W."/>
            <person name="Turgeon B.G."/>
            <person name="de Wit P.J.G.M."/>
            <person name="Zhong S."/>
            <person name="Goodwin S.B."/>
            <person name="Grigoriev I.V."/>
        </authorList>
    </citation>
    <scope>NUCLEOTIDE SEQUENCE [LARGE SCALE GENOMIC DNA]</scope>
    <source>
        <strain evidence="1 2">UAMH 10762</strain>
    </source>
</reference>
<dbReference type="RefSeq" id="XP_007676523.1">
    <property type="nucleotide sequence ID" value="XM_007678333.1"/>
</dbReference>
<gene>
    <name evidence="1" type="ORF">BAUCODRAFT_122457</name>
</gene>
<dbReference type="KEGG" id="bcom:BAUCODRAFT_122457"/>
<evidence type="ECO:0000313" key="1">
    <source>
        <dbReference type="EMBL" id="EMC96454.1"/>
    </source>
</evidence>
<dbReference type="HOGENOM" id="CLU_1824959_0_0_1"/>
<name>M2NBC7_BAUPA</name>
<proteinExistence type="predicted"/>
<evidence type="ECO:0000313" key="2">
    <source>
        <dbReference type="Proteomes" id="UP000011761"/>
    </source>
</evidence>
<protein>
    <submittedName>
        <fullName evidence="1">Uncharacterized protein</fullName>
    </submittedName>
</protein>
<dbReference type="GeneID" id="19107694"/>
<dbReference type="EMBL" id="KB445555">
    <property type="protein sequence ID" value="EMC96454.1"/>
    <property type="molecule type" value="Genomic_DNA"/>
</dbReference>